<accession>A0A0T5VP27</accession>
<keyword evidence="3" id="KW-1185">Reference proteome</keyword>
<dbReference type="AlphaFoldDB" id="A0A0T5VP27"/>
<dbReference type="Pfam" id="PF21012">
    <property type="entry name" value="DUF6850"/>
    <property type="match status" value="1"/>
</dbReference>
<gene>
    <name evidence="2" type="ORF">ASU31_13245</name>
</gene>
<protein>
    <recommendedName>
        <fullName evidence="1">DUF6850 domain-containing protein</fullName>
    </recommendedName>
</protein>
<evidence type="ECO:0000313" key="3">
    <source>
        <dbReference type="Proteomes" id="UP000051950"/>
    </source>
</evidence>
<feature type="domain" description="DUF6850" evidence="1">
    <location>
        <begin position="19"/>
        <end position="482"/>
    </location>
</feature>
<dbReference type="STRING" id="687842.ASU31_13245"/>
<dbReference type="EMBL" id="LMZQ01000008">
    <property type="protein sequence ID" value="KRT15626.1"/>
    <property type="molecule type" value="Genomic_DNA"/>
</dbReference>
<proteinExistence type="predicted"/>
<comment type="caution">
    <text evidence="2">The sequence shown here is derived from an EMBL/GenBank/DDBJ whole genome shotgun (WGS) entry which is preliminary data.</text>
</comment>
<reference evidence="2 3" key="1">
    <citation type="submission" date="2015-11" db="EMBL/GenBank/DDBJ databases">
        <title>Sequence of Pedobacter ginsenosidimutans.</title>
        <authorList>
            <person name="Carson E."/>
            <person name="Keyser V."/>
            <person name="Newman J."/>
            <person name="Miller J."/>
        </authorList>
    </citation>
    <scope>NUCLEOTIDE SEQUENCE [LARGE SCALE GENOMIC DNA]</scope>
    <source>
        <strain evidence="2 3">KACC 14530</strain>
    </source>
</reference>
<dbReference type="Proteomes" id="UP000051950">
    <property type="component" value="Unassembled WGS sequence"/>
</dbReference>
<evidence type="ECO:0000313" key="2">
    <source>
        <dbReference type="EMBL" id="KRT15626.1"/>
    </source>
</evidence>
<evidence type="ECO:0000259" key="1">
    <source>
        <dbReference type="Pfam" id="PF21012"/>
    </source>
</evidence>
<name>A0A0T5VP27_9SPHI</name>
<organism evidence="2 3">
    <name type="scientific">Pedobacter ginsenosidimutans</name>
    <dbReference type="NCBI Taxonomy" id="687842"/>
    <lineage>
        <taxon>Bacteria</taxon>
        <taxon>Pseudomonadati</taxon>
        <taxon>Bacteroidota</taxon>
        <taxon>Sphingobacteriia</taxon>
        <taxon>Sphingobacteriales</taxon>
        <taxon>Sphingobacteriaceae</taxon>
        <taxon>Pedobacter</taxon>
    </lineage>
</organism>
<sequence>MDKQADQNFQSLKWGITQLHNTDIEKAAYFGLNYNYQKGHFRQAQQAEKSSSASFATEGVSTIDRFKLYGYFSFARTWQDSLAFSQKGIEDNYTPYYFIAGKAGTFERQKYLGGGLISYNLLKDKLFIGTGIDYLYNSSARSVDPRSLVTTYKIVFSPEIALKLKKSTIGLGIIAGYGDEKIEVGYKNDNYGGSQLYPDRISYLNFGYGFLEINTTNFIRRNTYTGLKLNYSGKFSDWNMNGKLSYLVSKEVNQLVKDNSINDQDFGTYQLETYKINLVLNKRINKTNHQVSIEASQNTGDDNLVRLNARNYTLKVADVSLSYSHFKPQFNNNAVAWFAKANYKDFYQKDAAASHTLQYSYINPQIGGTIYWNKLKGDFLSTELSVGARVPINSDVIVPTTQINIFTRGVAYPDYLYWSSNVGELQFLVNYTTEKLINKFRTGVSFKSTYFRNLGTPTSNLDATFIPGKNYFDFNLALNLYF</sequence>
<dbReference type="InterPro" id="IPR049236">
    <property type="entry name" value="DUF6850"/>
</dbReference>